<proteinExistence type="predicted"/>
<dbReference type="Proteomes" id="UP000006562">
    <property type="component" value="Chromosome"/>
</dbReference>
<dbReference type="AlphaFoldDB" id="A0A9P1JF74"/>
<evidence type="ECO:0000313" key="1">
    <source>
        <dbReference type="EMBL" id="CBI42076.1"/>
    </source>
</evidence>
<keyword evidence="2" id="KW-1185">Reference proteome</keyword>
<dbReference type="EMBL" id="FN597644">
    <property type="protein sequence ID" value="CBI42076.1"/>
    <property type="molecule type" value="Genomic_DNA"/>
</dbReference>
<evidence type="ECO:0000313" key="2">
    <source>
        <dbReference type="Proteomes" id="UP000006562"/>
    </source>
</evidence>
<sequence>MNIFGKKKETDAVQLGKYPVEVAKLTPAKWKQLFLALDKIPSLILQVISAPKTAFYPYLVNAIDIGLDEIVEITALLSGVEAEYIREEVGTDEIIEYLTLTVKKNRLDSQAKNVKSLLPKLEK</sequence>
<accession>A0A9P1JF74</accession>
<reference evidence="1 2" key="1">
    <citation type="journal article" date="2011" name="Int. J. Syst. Evol. Microbiol.">
        <title>Relationship of Bacillus amyloliquefaciens clades associated with strains DSM 7T and FZB42T: a proposal for Bacillus amyloliquefaciens subsp. amyloliquefaciens subsp. nov. and Bacillus amyloliquefaciens subsp. plantarum subsp. nov. based on complete genome sequence comparisons.</title>
        <authorList>
            <person name="Borriss R."/>
            <person name="Chen X.H."/>
            <person name="Rueckert C."/>
            <person name="Blom J."/>
            <person name="Becker A."/>
            <person name="Baumgarth B."/>
            <person name="Fan B."/>
            <person name="Pukall R."/>
            <person name="Schumann P."/>
            <person name="Sproer C."/>
            <person name="Junge H."/>
            <person name="Vater J."/>
            <person name="Puhler A."/>
            <person name="Klenk H.P."/>
        </authorList>
    </citation>
    <scope>NUCLEOTIDE SEQUENCE [LARGE SCALE GENOMIC DNA]</scope>
    <source>
        <strain evidence="2">DSM 7</strain>
    </source>
</reference>
<name>A0A9P1JF74_BACAS</name>
<gene>
    <name evidence="1" type="ordered locus">BAMF_0950</name>
</gene>
<dbReference type="RefSeq" id="WP_013351571.1">
    <property type="nucleotide sequence ID" value="NC_014551.1"/>
</dbReference>
<organism evidence="1 2">
    <name type="scientific">Bacillus amyloliquefaciens (strain ATCC 23350 / DSM 7 / BCRC 11601 / CCUG 28519 / NBRC 15535 / NRRL B-14393 / F)</name>
    <dbReference type="NCBI Taxonomy" id="692420"/>
    <lineage>
        <taxon>Bacteria</taxon>
        <taxon>Bacillati</taxon>
        <taxon>Bacillota</taxon>
        <taxon>Bacilli</taxon>
        <taxon>Bacillales</taxon>
        <taxon>Bacillaceae</taxon>
        <taxon>Bacillus</taxon>
        <taxon>Bacillus amyloliquefaciens group</taxon>
    </lineage>
</organism>
<protein>
    <submittedName>
        <fullName evidence="1">Uncharacterized protein</fullName>
    </submittedName>
</protein>
<dbReference type="KEGG" id="bao:BAMF_0950"/>
<reference evidence="2" key="2">
    <citation type="journal article" date="2011" name="J. Biotechnol.">
        <title>Genome sequence of B. amyloliquefaciens type strain DSM7(T) reveals differences to plant-associated B. amyloliquefaciens FZB42.</title>
        <authorList>
            <person name="Ruckert C."/>
            <person name="Blom J."/>
            <person name="Chen X."/>
            <person name="Reva O."/>
            <person name="Borriss R."/>
        </authorList>
    </citation>
    <scope>NUCLEOTIDE SEQUENCE [LARGE SCALE GENOMIC DNA]</scope>
    <source>
        <strain evidence="2">DSM 7</strain>
    </source>
</reference>